<gene>
    <name evidence="1" type="ORF">RRG08_058045</name>
</gene>
<evidence type="ECO:0000313" key="2">
    <source>
        <dbReference type="Proteomes" id="UP001283361"/>
    </source>
</evidence>
<keyword evidence="2" id="KW-1185">Reference proteome</keyword>
<sequence length="78" mass="9118">MDPILPQRHHRYYLSCILLHPHRGHYPSTSSLWTLSFNILIMDTILQHPHYGHYPSTVSSLTLSFHILITDTILPHPH</sequence>
<dbReference type="EMBL" id="JAWDGP010002464">
    <property type="protein sequence ID" value="KAK3782986.1"/>
    <property type="molecule type" value="Genomic_DNA"/>
</dbReference>
<comment type="caution">
    <text evidence="1">The sequence shown here is derived from an EMBL/GenBank/DDBJ whole genome shotgun (WGS) entry which is preliminary data.</text>
</comment>
<dbReference type="AlphaFoldDB" id="A0AAE1DTZ4"/>
<evidence type="ECO:0000313" key="1">
    <source>
        <dbReference type="EMBL" id="KAK3782986.1"/>
    </source>
</evidence>
<proteinExistence type="predicted"/>
<organism evidence="1 2">
    <name type="scientific">Elysia crispata</name>
    <name type="common">lettuce slug</name>
    <dbReference type="NCBI Taxonomy" id="231223"/>
    <lineage>
        <taxon>Eukaryota</taxon>
        <taxon>Metazoa</taxon>
        <taxon>Spiralia</taxon>
        <taxon>Lophotrochozoa</taxon>
        <taxon>Mollusca</taxon>
        <taxon>Gastropoda</taxon>
        <taxon>Heterobranchia</taxon>
        <taxon>Euthyneura</taxon>
        <taxon>Panpulmonata</taxon>
        <taxon>Sacoglossa</taxon>
        <taxon>Placobranchoidea</taxon>
        <taxon>Plakobranchidae</taxon>
        <taxon>Elysia</taxon>
    </lineage>
</organism>
<protein>
    <submittedName>
        <fullName evidence="1">Uncharacterized protein</fullName>
    </submittedName>
</protein>
<dbReference type="Proteomes" id="UP001283361">
    <property type="component" value="Unassembled WGS sequence"/>
</dbReference>
<name>A0AAE1DTZ4_9GAST</name>
<accession>A0AAE1DTZ4</accession>
<reference evidence="1" key="1">
    <citation type="journal article" date="2023" name="G3 (Bethesda)">
        <title>A reference genome for the long-term kleptoplast-retaining sea slug Elysia crispata morphotype clarki.</title>
        <authorList>
            <person name="Eastman K.E."/>
            <person name="Pendleton A.L."/>
            <person name="Shaikh M.A."/>
            <person name="Suttiyut T."/>
            <person name="Ogas R."/>
            <person name="Tomko P."/>
            <person name="Gavelis G."/>
            <person name="Widhalm J.R."/>
            <person name="Wisecaver J.H."/>
        </authorList>
    </citation>
    <scope>NUCLEOTIDE SEQUENCE</scope>
    <source>
        <strain evidence="1">ECLA1</strain>
    </source>
</reference>